<evidence type="ECO:0000313" key="5">
    <source>
        <dbReference type="Proteomes" id="UP000555552"/>
    </source>
</evidence>
<keyword evidence="2" id="KW-0812">Transmembrane</keyword>
<dbReference type="Gene3D" id="3.30.70.270">
    <property type="match status" value="1"/>
</dbReference>
<dbReference type="EMBL" id="JABEMA010000037">
    <property type="protein sequence ID" value="NNH22379.1"/>
    <property type="molecule type" value="Genomic_DNA"/>
</dbReference>
<reference evidence="4 5" key="1">
    <citation type="submission" date="2020-05" db="EMBL/GenBank/DDBJ databases">
        <title>MicrobeNet Type strains.</title>
        <authorList>
            <person name="Nicholson A.C."/>
        </authorList>
    </citation>
    <scope>NUCLEOTIDE SEQUENCE [LARGE SCALE GENOMIC DNA]</scope>
    <source>
        <strain evidence="4 5">JCM 14547</strain>
    </source>
</reference>
<evidence type="ECO:0000259" key="3">
    <source>
        <dbReference type="PROSITE" id="PS50887"/>
    </source>
</evidence>
<dbReference type="Pfam" id="PF08448">
    <property type="entry name" value="PAS_4"/>
    <property type="match status" value="1"/>
</dbReference>
<feature type="transmembrane region" description="Helical" evidence="2">
    <location>
        <begin position="308"/>
        <end position="330"/>
    </location>
</feature>
<dbReference type="InterPro" id="IPR000160">
    <property type="entry name" value="GGDEF_dom"/>
</dbReference>
<keyword evidence="2" id="KW-0472">Membrane</keyword>
<feature type="transmembrane region" description="Helical" evidence="2">
    <location>
        <begin position="181"/>
        <end position="200"/>
    </location>
</feature>
<dbReference type="PANTHER" id="PTHR44757">
    <property type="entry name" value="DIGUANYLATE CYCLASE DGCP"/>
    <property type="match status" value="1"/>
</dbReference>
<dbReference type="InterPro" id="IPR043128">
    <property type="entry name" value="Rev_trsase/Diguanyl_cyclase"/>
</dbReference>
<gene>
    <name evidence="4" type="ORF">HLB09_04605</name>
</gene>
<dbReference type="PANTHER" id="PTHR44757:SF2">
    <property type="entry name" value="BIOFILM ARCHITECTURE MAINTENANCE PROTEIN MBAA"/>
    <property type="match status" value="1"/>
</dbReference>
<protein>
    <submittedName>
        <fullName evidence="4">Diguanylate cyclase</fullName>
    </submittedName>
</protein>
<dbReference type="Gene3D" id="3.30.450.20">
    <property type="entry name" value="PAS domain"/>
    <property type="match status" value="1"/>
</dbReference>
<dbReference type="NCBIfam" id="TIGR00254">
    <property type="entry name" value="GGDEF"/>
    <property type="match status" value="1"/>
</dbReference>
<feature type="transmembrane region" description="Helical" evidence="2">
    <location>
        <begin position="90"/>
        <end position="116"/>
    </location>
</feature>
<feature type="transmembrane region" description="Helical" evidence="2">
    <location>
        <begin position="277"/>
        <end position="296"/>
    </location>
</feature>
<dbReference type="RefSeq" id="WP_171202227.1">
    <property type="nucleotide sequence ID" value="NZ_BAAANP010000026.1"/>
</dbReference>
<sequence>MTSTPADPAPVAAASRPGGWDAAALVGWCALVALAVAVGRSTRVEGTELSLVGPVAAVTFLACLAARHRGAVALGGVTLLVGGISAATNLVLGAAPALALAFGAAHAVHGLVAAVVHEALRRGRTGGAPPGPADRRALHEPADLTALVASALAGSAASALVGPVYLAAADGAPLLSTAGEWVLRNVASTVVLAGAVLALGDRRRARRAARRAAGRAGGGSGGRPGAPLPRAGRAELVLLQVGAWSVYALVYVVLAEVPVSYATLPLSLLLALRSSPAHAAVHSVVAGVVVVLGTLAGHGPFAMLEPGLRVVVAQGFVVVAASAAMALALYRCQRDELLDGLARAQAAADDRAELLRKGFDDAPAGMALVDLALVHLRRAAPSDGDGGQGATLRVANAAFGAFLGVPAGSLAGTPVDHLPAEHEGPGTCALDAVAAGAERATCEHVTAHGRRGRLDVTRITPRHSRPYLLVSVEDVTAQRRLEAALRHRADHDELTGLPGREVLTARLRRALEREGSRDVGVLFVDLDGFKAVNDTAGHAAGDALLRVVATRLAAAVRPDDVVARFGGDEFAVLCHDVASPAALVAVGARVVRALEEPVVLEGGAHLVGASVGACATAGTAPGTGAEEVLRRADAAMYEAKRAGRGRVRLDGAQDLPQPRRSAEVRPPEGTPTIRT</sequence>
<dbReference type="InterPro" id="IPR013656">
    <property type="entry name" value="PAS_4"/>
</dbReference>
<dbReference type="Pfam" id="PF00990">
    <property type="entry name" value="GGDEF"/>
    <property type="match status" value="1"/>
</dbReference>
<keyword evidence="5" id="KW-1185">Reference proteome</keyword>
<dbReference type="PROSITE" id="PS50887">
    <property type="entry name" value="GGDEF"/>
    <property type="match status" value="1"/>
</dbReference>
<evidence type="ECO:0000256" key="2">
    <source>
        <dbReference type="SAM" id="Phobius"/>
    </source>
</evidence>
<feature type="region of interest" description="Disordered" evidence="1">
    <location>
        <begin position="645"/>
        <end position="675"/>
    </location>
</feature>
<dbReference type="InterPro" id="IPR052155">
    <property type="entry name" value="Biofilm_reg_signaling"/>
</dbReference>
<comment type="caution">
    <text evidence="4">The sequence shown here is derived from an EMBL/GenBank/DDBJ whole genome shotgun (WGS) entry which is preliminary data.</text>
</comment>
<dbReference type="InterPro" id="IPR029787">
    <property type="entry name" value="Nucleotide_cyclase"/>
</dbReference>
<accession>A0A849BGY9</accession>
<dbReference type="CDD" id="cd01949">
    <property type="entry name" value="GGDEF"/>
    <property type="match status" value="1"/>
</dbReference>
<dbReference type="SUPFAM" id="SSF55073">
    <property type="entry name" value="Nucleotide cyclase"/>
    <property type="match status" value="1"/>
</dbReference>
<keyword evidence="2" id="KW-1133">Transmembrane helix</keyword>
<dbReference type="SMART" id="SM00267">
    <property type="entry name" value="GGDEF"/>
    <property type="match status" value="1"/>
</dbReference>
<dbReference type="AlphaFoldDB" id="A0A849BGY9"/>
<organism evidence="4 5">
    <name type="scientific">Pseudokineococcus marinus</name>
    <dbReference type="NCBI Taxonomy" id="351215"/>
    <lineage>
        <taxon>Bacteria</taxon>
        <taxon>Bacillati</taxon>
        <taxon>Actinomycetota</taxon>
        <taxon>Actinomycetes</taxon>
        <taxon>Kineosporiales</taxon>
        <taxon>Kineosporiaceae</taxon>
        <taxon>Pseudokineococcus</taxon>
    </lineage>
</organism>
<feature type="transmembrane region" description="Helical" evidence="2">
    <location>
        <begin position="236"/>
        <end position="257"/>
    </location>
</feature>
<proteinExistence type="predicted"/>
<dbReference type="Proteomes" id="UP000555552">
    <property type="component" value="Unassembled WGS sequence"/>
</dbReference>
<feature type="transmembrane region" description="Helical" evidence="2">
    <location>
        <begin position="20"/>
        <end position="39"/>
    </location>
</feature>
<evidence type="ECO:0000256" key="1">
    <source>
        <dbReference type="SAM" id="MobiDB-lite"/>
    </source>
</evidence>
<name>A0A849BGY9_9ACTN</name>
<feature type="transmembrane region" description="Helical" evidence="2">
    <location>
        <begin position="144"/>
        <end position="169"/>
    </location>
</feature>
<evidence type="ECO:0000313" key="4">
    <source>
        <dbReference type="EMBL" id="NNH22379.1"/>
    </source>
</evidence>
<feature type="domain" description="GGDEF" evidence="3">
    <location>
        <begin position="517"/>
        <end position="652"/>
    </location>
</feature>